<gene>
    <name evidence="2" type="ORF">Hyperionvirus22_16</name>
</gene>
<keyword evidence="1" id="KW-0812">Transmembrane</keyword>
<keyword evidence="1" id="KW-1133">Transmembrane helix</keyword>
<keyword evidence="1" id="KW-0472">Membrane</keyword>
<dbReference type="EMBL" id="MK072404">
    <property type="protein sequence ID" value="AYV84315.1"/>
    <property type="molecule type" value="Genomic_DNA"/>
</dbReference>
<evidence type="ECO:0000313" key="2">
    <source>
        <dbReference type="EMBL" id="AYV84315.1"/>
    </source>
</evidence>
<sequence length="239" mass="26936">MSIILGGFILSFCGMADEGEIKSVAPPTPPFGNCTMRRILRSKLHPGIVDLDADREKKFDVKKNDTVICKKCMMGRSYDEDTSISYENFMEKSHGCLIVRTHVPTYYFTCELCRLKTFVDDIPAGSTVDIKAGDILECHQCDKKVMYNVEFKATSARYVIGDEVAVQDPMGKPTNYYHTCTLCKLINDNAAKLETTVKDKFVEYRGKFDKLHWGVKTTIPAAAICLGVIAYFMAKKYRS</sequence>
<reference evidence="2" key="1">
    <citation type="submission" date="2018-10" db="EMBL/GenBank/DDBJ databases">
        <title>Hidden diversity of soil giant viruses.</title>
        <authorList>
            <person name="Schulz F."/>
            <person name="Alteio L."/>
            <person name="Goudeau D."/>
            <person name="Ryan E.M."/>
            <person name="Malmstrom R.R."/>
            <person name="Blanchard J."/>
            <person name="Woyke T."/>
        </authorList>
    </citation>
    <scope>NUCLEOTIDE SEQUENCE</scope>
    <source>
        <strain evidence="2">HYV1</strain>
    </source>
</reference>
<evidence type="ECO:0000256" key="1">
    <source>
        <dbReference type="SAM" id="Phobius"/>
    </source>
</evidence>
<name>A0A3G5AAQ8_9VIRU</name>
<protein>
    <submittedName>
        <fullName evidence="2">Uncharacterized protein</fullName>
    </submittedName>
</protein>
<organism evidence="2">
    <name type="scientific">Hyperionvirus sp</name>
    <dbReference type="NCBI Taxonomy" id="2487770"/>
    <lineage>
        <taxon>Viruses</taxon>
        <taxon>Varidnaviria</taxon>
        <taxon>Bamfordvirae</taxon>
        <taxon>Nucleocytoviricota</taxon>
        <taxon>Megaviricetes</taxon>
        <taxon>Imitervirales</taxon>
        <taxon>Mimiviridae</taxon>
        <taxon>Klosneuvirinae</taxon>
    </lineage>
</organism>
<proteinExistence type="predicted"/>
<accession>A0A3G5AAQ8</accession>
<feature type="transmembrane region" description="Helical" evidence="1">
    <location>
        <begin position="213"/>
        <end position="234"/>
    </location>
</feature>